<dbReference type="RefSeq" id="WP_302724759.1">
    <property type="nucleotide sequence ID" value="NZ_JAULRU010000823.1"/>
</dbReference>
<accession>A0ABU4RWG7</accession>
<gene>
    <name evidence="3" type="ORF">SCD92_04065</name>
</gene>
<evidence type="ECO:0000256" key="1">
    <source>
        <dbReference type="SAM" id="MobiDB-lite"/>
    </source>
</evidence>
<dbReference type="PROSITE" id="PS51257">
    <property type="entry name" value="PROKAR_LIPOPROTEIN"/>
    <property type="match status" value="1"/>
</dbReference>
<dbReference type="EMBL" id="JAXAFO010000005">
    <property type="protein sequence ID" value="MDX6848522.1"/>
    <property type="molecule type" value="Genomic_DNA"/>
</dbReference>
<reference evidence="3 4" key="1">
    <citation type="submission" date="2023-11" db="EMBL/GenBank/DDBJ databases">
        <title>Gilvimarinus fulvus sp. nov., isolated from the surface of Kelp.</title>
        <authorList>
            <person name="Sun Y.Y."/>
            <person name="Gong Y."/>
            <person name="Du Z.J."/>
        </authorList>
    </citation>
    <scope>NUCLEOTIDE SEQUENCE [LARGE SCALE GENOMIC DNA]</scope>
    <source>
        <strain evidence="3 4">SDUM040013</strain>
    </source>
</reference>
<feature type="signal peptide" evidence="2">
    <location>
        <begin position="1"/>
        <end position="25"/>
    </location>
</feature>
<dbReference type="InterPro" id="IPR021242">
    <property type="entry name" value="DUF2799"/>
</dbReference>
<keyword evidence="4" id="KW-1185">Reference proteome</keyword>
<proteinExistence type="predicted"/>
<comment type="caution">
    <text evidence="3">The sequence shown here is derived from an EMBL/GenBank/DDBJ whole genome shotgun (WGS) entry which is preliminary data.</text>
</comment>
<organism evidence="3 4">
    <name type="scientific">Gilvimarinus gilvus</name>
    <dbReference type="NCBI Taxonomy" id="3058038"/>
    <lineage>
        <taxon>Bacteria</taxon>
        <taxon>Pseudomonadati</taxon>
        <taxon>Pseudomonadota</taxon>
        <taxon>Gammaproteobacteria</taxon>
        <taxon>Cellvibrionales</taxon>
        <taxon>Cellvibrionaceae</taxon>
        <taxon>Gilvimarinus</taxon>
    </lineage>
</organism>
<protein>
    <submittedName>
        <fullName evidence="3">DUF2799 domain-containing protein</fullName>
    </submittedName>
</protein>
<name>A0ABU4RWG7_9GAMM</name>
<evidence type="ECO:0000256" key="2">
    <source>
        <dbReference type="SAM" id="SignalP"/>
    </source>
</evidence>
<dbReference type="Pfam" id="PF10973">
    <property type="entry name" value="DUF2799"/>
    <property type="match status" value="1"/>
</dbReference>
<feature type="chain" id="PRO_5045136166" evidence="2">
    <location>
        <begin position="26"/>
        <end position="171"/>
    </location>
</feature>
<feature type="region of interest" description="Disordered" evidence="1">
    <location>
        <begin position="151"/>
        <end position="171"/>
    </location>
</feature>
<evidence type="ECO:0000313" key="3">
    <source>
        <dbReference type="EMBL" id="MDX6848522.1"/>
    </source>
</evidence>
<evidence type="ECO:0000313" key="4">
    <source>
        <dbReference type="Proteomes" id="UP001273505"/>
    </source>
</evidence>
<sequence length="171" mass="18902">MMLRQRIVSILAAQGLLIAAGCTNAPDKQVSCDIPNWQEQGLADASSGAQPDIIKNYQESCGTQFSGDNINAYKLGFFLGLQQFCSYENGFELGSKNNIKTYTCPMEQAEKFRQGQKDGYREYLAATGQDNSLTRVSRDFEHIKRQNTFDSNMGAGDGAWTSTFEPPTTGR</sequence>
<keyword evidence="2" id="KW-0732">Signal</keyword>
<dbReference type="Proteomes" id="UP001273505">
    <property type="component" value="Unassembled WGS sequence"/>
</dbReference>
<feature type="compositionally biased region" description="Polar residues" evidence="1">
    <location>
        <begin position="160"/>
        <end position="171"/>
    </location>
</feature>